<sequence length="789" mass="90592">MRLVTYILVGLIFGAVSAQPSVSGDTDSPLVKFGIAEIASALTAQQEKISVHFEVSPAADEQSYRLTYTAGQVKISGDELGVMYGALEVAEWINTQQDLEHLNGKQGTPYLHNRGLKFNIPLDARAPSYDDTGDAAQRNILHMWDMTFWRAFFDRMARYRYNVLSLWSPNPFQVMTKLPNYPELALDDVYVTTLTPQGPVGEWGDAGGLTENVLSNLKKVKTITIDEKIAFWNQVFDYAKSRGVNIYLYTWNIYTNGTYGQYGLSDDIDNSATKAYYREAIRVFLETYPQVKGIGITAGERMEVGEGKDVADERERWLWETYGLGILDYKKDHPERTVNFVHRVWYSKFDQIMKYWSQYPDPFDVGFKYVKARIYSSPQESPFIGGLKKGLEASNLKCWWNLRNDDIFVYRWGDPDYVRTFISNLPDGITAGYHMGADGYVFGRVFSDKNPSIQGTMELDKHWYKFMLWGRLGYDNSIPNKHLASLLKTRYQVENEQLLMDVWQTASKVIPQVNRFTFHTGDRHWAPEMCASRETFRFTPFFRVPRPMPHTGILSPKDFVAGKSGSVGPLQIADSLMLWGDQVLTRVDQIKGVGYDLPEVKNDMKAFAWLGKYYAYKIKAAVLMERMTTTHQPSTLEVQLQETMREATECWLNYARLSEAHYRPQMYARVQKMDWQKLTKMVQLDEELVVNYRSTNSLPSMLQMTSPKVGLEYPVRGSTKHVLATIPKAGEIHLALYDDRDELVNYYVHQGVKGANKLVWEDLSPWYLKSNHTLVLLFDGMTQSLKISK</sequence>
<proteinExistence type="predicted"/>
<feature type="chain" id="PRO_5017789409" description="Glycosyl hydrolase family 115 (Putative glucuronidase)" evidence="1">
    <location>
        <begin position="19"/>
        <end position="789"/>
    </location>
</feature>
<protein>
    <recommendedName>
        <fullName evidence="4">Glycosyl hydrolase family 115 (Putative glucuronidase)</fullName>
    </recommendedName>
</protein>
<evidence type="ECO:0000313" key="2">
    <source>
        <dbReference type="EMBL" id="RED96003.1"/>
    </source>
</evidence>
<evidence type="ECO:0008006" key="4">
    <source>
        <dbReference type="Google" id="ProtNLM"/>
    </source>
</evidence>
<keyword evidence="1" id="KW-0732">Signal</keyword>
<dbReference type="EMBL" id="QREG01000016">
    <property type="protein sequence ID" value="RED96003.1"/>
    <property type="molecule type" value="Genomic_DNA"/>
</dbReference>
<dbReference type="AlphaFoldDB" id="A0A3D9L1H8"/>
<reference evidence="2 3" key="1">
    <citation type="submission" date="2018-07" db="EMBL/GenBank/DDBJ databases">
        <title>Genomic Encyclopedia of Type Strains, Phase IV (KMG-IV): sequencing the most valuable type-strain genomes for metagenomic binning, comparative biology and taxonomic classification.</title>
        <authorList>
            <person name="Goeker M."/>
        </authorList>
    </citation>
    <scope>NUCLEOTIDE SEQUENCE [LARGE SCALE GENOMIC DNA]</scope>
    <source>
        <strain evidence="2 3">DSM 4134</strain>
    </source>
</reference>
<gene>
    <name evidence="2" type="ORF">C7460_11661</name>
</gene>
<comment type="caution">
    <text evidence="2">The sequence shown here is derived from an EMBL/GenBank/DDBJ whole genome shotgun (WGS) entry which is preliminary data.</text>
</comment>
<organism evidence="2 3">
    <name type="scientific">Marinoscillum furvescens DSM 4134</name>
    <dbReference type="NCBI Taxonomy" id="1122208"/>
    <lineage>
        <taxon>Bacteria</taxon>
        <taxon>Pseudomonadati</taxon>
        <taxon>Bacteroidota</taxon>
        <taxon>Cytophagia</taxon>
        <taxon>Cytophagales</taxon>
        <taxon>Reichenbachiellaceae</taxon>
        <taxon>Marinoscillum</taxon>
    </lineage>
</organism>
<feature type="signal peptide" evidence="1">
    <location>
        <begin position="1"/>
        <end position="18"/>
    </location>
</feature>
<evidence type="ECO:0000256" key="1">
    <source>
        <dbReference type="SAM" id="SignalP"/>
    </source>
</evidence>
<keyword evidence="3" id="KW-1185">Reference proteome</keyword>
<accession>A0A3D9L1H8</accession>
<evidence type="ECO:0000313" key="3">
    <source>
        <dbReference type="Proteomes" id="UP000256779"/>
    </source>
</evidence>
<dbReference type="Proteomes" id="UP000256779">
    <property type="component" value="Unassembled WGS sequence"/>
</dbReference>
<name>A0A3D9L1H8_MARFU</name>